<evidence type="ECO:0000313" key="1">
    <source>
        <dbReference type="EMBL" id="EYB92326.1"/>
    </source>
</evidence>
<dbReference type="Proteomes" id="UP000024635">
    <property type="component" value="Unassembled WGS sequence"/>
</dbReference>
<accession>A0A016SPK8</accession>
<evidence type="ECO:0000313" key="2">
    <source>
        <dbReference type="Proteomes" id="UP000024635"/>
    </source>
</evidence>
<sequence length="178" mass="19590">MLHSDTVAVKKMNKNDDNKVLQVLISYHTNCVGLRVGVVDEAAVTLLEEYSGFGSFCCRPERFFKSLSLRYLRGGIEEPTFVATAFAAVFVKSTPIRHTADFRSVRQTNSAIHLIPYHLQELGCSARTVRGFAHNSVCSARTVRGPARKFRSSACTVGPEFGALAQFECLSINGIPCK</sequence>
<proteinExistence type="predicted"/>
<reference evidence="2" key="1">
    <citation type="journal article" date="2015" name="Nat. Genet.">
        <title>The genome and transcriptome of the zoonotic hookworm Ancylostoma ceylanicum identify infection-specific gene families.</title>
        <authorList>
            <person name="Schwarz E.M."/>
            <person name="Hu Y."/>
            <person name="Antoshechkin I."/>
            <person name="Miller M.M."/>
            <person name="Sternberg P.W."/>
            <person name="Aroian R.V."/>
        </authorList>
    </citation>
    <scope>NUCLEOTIDE SEQUENCE</scope>
    <source>
        <strain evidence="2">HY135</strain>
    </source>
</reference>
<dbReference type="EMBL" id="JARK01001531">
    <property type="protein sequence ID" value="EYB92326.1"/>
    <property type="molecule type" value="Genomic_DNA"/>
</dbReference>
<comment type="caution">
    <text evidence="1">The sequence shown here is derived from an EMBL/GenBank/DDBJ whole genome shotgun (WGS) entry which is preliminary data.</text>
</comment>
<name>A0A016SPK8_9BILA</name>
<protein>
    <submittedName>
        <fullName evidence="1">Uncharacterized protein</fullName>
    </submittedName>
</protein>
<gene>
    <name evidence="1" type="primary">Acey_s0195.g1485</name>
    <name evidence="1" type="ORF">Y032_0195g1485</name>
</gene>
<dbReference type="AlphaFoldDB" id="A0A016SPK8"/>
<organism evidence="1 2">
    <name type="scientific">Ancylostoma ceylanicum</name>
    <dbReference type="NCBI Taxonomy" id="53326"/>
    <lineage>
        <taxon>Eukaryota</taxon>
        <taxon>Metazoa</taxon>
        <taxon>Ecdysozoa</taxon>
        <taxon>Nematoda</taxon>
        <taxon>Chromadorea</taxon>
        <taxon>Rhabditida</taxon>
        <taxon>Rhabditina</taxon>
        <taxon>Rhabditomorpha</taxon>
        <taxon>Strongyloidea</taxon>
        <taxon>Ancylostomatidae</taxon>
        <taxon>Ancylostomatinae</taxon>
        <taxon>Ancylostoma</taxon>
    </lineage>
</organism>
<keyword evidence="2" id="KW-1185">Reference proteome</keyword>